<sequence>MFSSTVQIVLFNISVSILLCGLVGTESRPASHNRLSRPIILLHLEEKGVCRNDHNYSDPQFHYPVDVEWNLNLSVSEFEINEVPMVSGRRANGGEQPALQLSGRVYHSRCVCGFTPNLSQWRKNRCILSPPAVQAISYGYR</sequence>
<comment type="caution">
    <text evidence="2">The sequence shown here is derived from an EMBL/GenBank/DDBJ whole genome shotgun (WGS) entry which is preliminary data.</text>
</comment>
<proteinExistence type="predicted"/>
<feature type="transmembrane region" description="Helical" evidence="1">
    <location>
        <begin position="6"/>
        <end position="25"/>
    </location>
</feature>
<dbReference type="Proteomes" id="UP001175228">
    <property type="component" value="Unassembled WGS sequence"/>
</dbReference>
<gene>
    <name evidence="2" type="ORF">EDD18DRAFT_346405</name>
</gene>
<protein>
    <submittedName>
        <fullName evidence="2">Uncharacterized protein</fullName>
    </submittedName>
</protein>
<name>A0AA39Q1H7_9AGAR</name>
<reference evidence="2" key="1">
    <citation type="submission" date="2023-06" db="EMBL/GenBank/DDBJ databases">
        <authorList>
            <consortium name="Lawrence Berkeley National Laboratory"/>
            <person name="Ahrendt S."/>
            <person name="Sahu N."/>
            <person name="Indic B."/>
            <person name="Wong-Bajracharya J."/>
            <person name="Merenyi Z."/>
            <person name="Ke H.-M."/>
            <person name="Monk M."/>
            <person name="Kocsube S."/>
            <person name="Drula E."/>
            <person name="Lipzen A."/>
            <person name="Balint B."/>
            <person name="Henrissat B."/>
            <person name="Andreopoulos B."/>
            <person name="Martin F.M."/>
            <person name="Harder C.B."/>
            <person name="Rigling D."/>
            <person name="Ford K.L."/>
            <person name="Foster G.D."/>
            <person name="Pangilinan J."/>
            <person name="Papanicolaou A."/>
            <person name="Barry K."/>
            <person name="LaButti K."/>
            <person name="Viragh M."/>
            <person name="Koriabine M."/>
            <person name="Yan M."/>
            <person name="Riley R."/>
            <person name="Champramary S."/>
            <person name="Plett K.L."/>
            <person name="Tsai I.J."/>
            <person name="Slot J."/>
            <person name="Sipos G."/>
            <person name="Plett J."/>
            <person name="Nagy L.G."/>
            <person name="Grigoriev I.V."/>
        </authorList>
    </citation>
    <scope>NUCLEOTIDE SEQUENCE</scope>
    <source>
        <strain evidence="2">HWK02</strain>
    </source>
</reference>
<organism evidence="2 3">
    <name type="scientific">Armillaria luteobubalina</name>
    <dbReference type="NCBI Taxonomy" id="153913"/>
    <lineage>
        <taxon>Eukaryota</taxon>
        <taxon>Fungi</taxon>
        <taxon>Dikarya</taxon>
        <taxon>Basidiomycota</taxon>
        <taxon>Agaricomycotina</taxon>
        <taxon>Agaricomycetes</taxon>
        <taxon>Agaricomycetidae</taxon>
        <taxon>Agaricales</taxon>
        <taxon>Marasmiineae</taxon>
        <taxon>Physalacriaceae</taxon>
        <taxon>Armillaria</taxon>
    </lineage>
</organism>
<keyword evidence="1" id="KW-1133">Transmembrane helix</keyword>
<keyword evidence="1" id="KW-0472">Membrane</keyword>
<evidence type="ECO:0000313" key="2">
    <source>
        <dbReference type="EMBL" id="KAK0494522.1"/>
    </source>
</evidence>
<accession>A0AA39Q1H7</accession>
<evidence type="ECO:0000256" key="1">
    <source>
        <dbReference type="SAM" id="Phobius"/>
    </source>
</evidence>
<dbReference type="EMBL" id="JAUEPU010000020">
    <property type="protein sequence ID" value="KAK0494522.1"/>
    <property type="molecule type" value="Genomic_DNA"/>
</dbReference>
<evidence type="ECO:0000313" key="3">
    <source>
        <dbReference type="Proteomes" id="UP001175228"/>
    </source>
</evidence>
<keyword evidence="1" id="KW-0812">Transmembrane</keyword>
<dbReference type="AlphaFoldDB" id="A0AA39Q1H7"/>
<keyword evidence="3" id="KW-1185">Reference proteome</keyword>